<dbReference type="InterPro" id="IPR001451">
    <property type="entry name" value="Hexapep"/>
</dbReference>
<reference evidence="3 4" key="1">
    <citation type="journal article" date="2004" name="Emerg. Infect. Dis.">
        <title>Amoebae-resisting bacteria isolated from human nasal swabs by amoebal coculture.</title>
        <authorList>
            <person name="Greub G."/>
            <person name="La Scola B."/>
            <person name="Raoult D."/>
        </authorList>
    </citation>
    <scope>NUCLEOTIDE SEQUENCE [LARGE SCALE GENOMIC DNA]</scope>
    <source>
        <strain evidence="3 4">CCUG 51329</strain>
    </source>
</reference>
<dbReference type="EMBL" id="QNVU01000026">
    <property type="protein sequence ID" value="REC47349.1"/>
    <property type="molecule type" value="Genomic_DNA"/>
</dbReference>
<name>A0A3D9B1C6_9FLAO</name>
<evidence type="ECO:0000313" key="4">
    <source>
        <dbReference type="Proteomes" id="UP000256924"/>
    </source>
</evidence>
<sequence length="172" mass="18538">MNTKILYIYNILRLFLPETSLFSLKNKILRLAGAKIGNNVRICSSVKILGDGDLEIGDNVWIGISTLIVSSKSKQNPNAKITIGSNIDIAPRVYIGTGTHIIDINSENVAGEGISYDIIIENGCWICADSTILPGVKVGSKTIVAAKALVNKDLLENSVYAGIPAKFIKHVK</sequence>
<organism evidence="3 4">
    <name type="scientific">Candidatus Chryseobacterium massiliense</name>
    <dbReference type="NCBI Taxonomy" id="204089"/>
    <lineage>
        <taxon>Bacteria</taxon>
        <taxon>Pseudomonadati</taxon>
        <taxon>Bacteroidota</taxon>
        <taxon>Flavobacteriia</taxon>
        <taxon>Flavobacteriales</taxon>
        <taxon>Weeksellaceae</taxon>
        <taxon>Chryseobacterium group</taxon>
        <taxon>Chryseobacterium</taxon>
    </lineage>
</organism>
<keyword evidence="4" id="KW-1185">Reference proteome</keyword>
<dbReference type="CDD" id="cd04647">
    <property type="entry name" value="LbH_MAT_like"/>
    <property type="match status" value="1"/>
</dbReference>
<dbReference type="AlphaFoldDB" id="A0A3D9B1C6"/>
<dbReference type="PANTHER" id="PTHR23416:SF23">
    <property type="entry name" value="ACETYLTRANSFERASE C18B11.09C-RELATED"/>
    <property type="match status" value="1"/>
</dbReference>
<evidence type="ECO:0000256" key="2">
    <source>
        <dbReference type="ARBA" id="ARBA00022679"/>
    </source>
</evidence>
<evidence type="ECO:0000313" key="3">
    <source>
        <dbReference type="EMBL" id="REC47349.1"/>
    </source>
</evidence>
<accession>A0A3D9B1C6</accession>
<protein>
    <submittedName>
        <fullName evidence="3">Acyltransferase</fullName>
    </submittedName>
</protein>
<dbReference type="GO" id="GO:0008374">
    <property type="term" value="F:O-acyltransferase activity"/>
    <property type="evidence" value="ECO:0007669"/>
    <property type="project" value="TreeGrafter"/>
</dbReference>
<gene>
    <name evidence="3" type="ORF">DRF68_13145</name>
</gene>
<dbReference type="Pfam" id="PF00132">
    <property type="entry name" value="Hexapep"/>
    <property type="match status" value="1"/>
</dbReference>
<dbReference type="GO" id="GO:0005829">
    <property type="term" value="C:cytosol"/>
    <property type="evidence" value="ECO:0007669"/>
    <property type="project" value="TreeGrafter"/>
</dbReference>
<dbReference type="InterPro" id="IPR051159">
    <property type="entry name" value="Hexapeptide_acetyltransf"/>
</dbReference>
<dbReference type="Gene3D" id="2.160.10.10">
    <property type="entry name" value="Hexapeptide repeat proteins"/>
    <property type="match status" value="1"/>
</dbReference>
<dbReference type="SUPFAM" id="SSF51161">
    <property type="entry name" value="Trimeric LpxA-like enzymes"/>
    <property type="match status" value="1"/>
</dbReference>
<keyword evidence="3" id="KW-0012">Acyltransferase</keyword>
<proteinExistence type="inferred from homology"/>
<comment type="caution">
    <text evidence="3">The sequence shown here is derived from an EMBL/GenBank/DDBJ whole genome shotgun (WGS) entry which is preliminary data.</text>
</comment>
<dbReference type="Proteomes" id="UP000256924">
    <property type="component" value="Unassembled WGS sequence"/>
</dbReference>
<evidence type="ECO:0000256" key="1">
    <source>
        <dbReference type="ARBA" id="ARBA00007274"/>
    </source>
</evidence>
<dbReference type="InterPro" id="IPR011004">
    <property type="entry name" value="Trimer_LpxA-like_sf"/>
</dbReference>
<keyword evidence="2 3" id="KW-0808">Transferase</keyword>
<comment type="similarity">
    <text evidence="1">Belongs to the transferase hexapeptide repeat family.</text>
</comment>
<dbReference type="RefSeq" id="WP_116099024.1">
    <property type="nucleotide sequence ID" value="NZ_QNVU01000026.1"/>
</dbReference>
<dbReference type="PANTHER" id="PTHR23416">
    <property type="entry name" value="SIALIC ACID SYNTHASE-RELATED"/>
    <property type="match status" value="1"/>
</dbReference>